<keyword evidence="1" id="KW-0436">Ligase</keyword>
<evidence type="ECO:0000313" key="2">
    <source>
        <dbReference type="Proteomes" id="UP000193517"/>
    </source>
</evidence>
<keyword evidence="1" id="KW-0030">Aminoacyl-tRNA synthetase</keyword>
<comment type="caution">
    <text evidence="1">The sequence shown here is derived from an EMBL/GenBank/DDBJ whole genome shotgun (WGS) entry which is preliminary data.</text>
</comment>
<gene>
    <name evidence="1" type="ORF">B7695_08355</name>
</gene>
<evidence type="ECO:0000313" key="1">
    <source>
        <dbReference type="EMBL" id="ORO99537.1"/>
    </source>
</evidence>
<proteinExistence type="predicted"/>
<dbReference type="AlphaFoldDB" id="A0A1X1KJE6"/>
<dbReference type="EMBL" id="NCVK01000058">
    <property type="protein sequence ID" value="ORO99537.1"/>
    <property type="molecule type" value="Genomic_DNA"/>
</dbReference>
<dbReference type="Proteomes" id="UP000193517">
    <property type="component" value="Unassembled WGS sequence"/>
</dbReference>
<protein>
    <submittedName>
        <fullName evidence="1">Histidyl-tRNA synthetase</fullName>
    </submittedName>
</protein>
<dbReference type="GO" id="GO:0004812">
    <property type="term" value="F:aminoacyl-tRNA ligase activity"/>
    <property type="evidence" value="ECO:0007669"/>
    <property type="project" value="UniProtKB-KW"/>
</dbReference>
<accession>A0A1X1KJE6</accession>
<reference evidence="1 2" key="1">
    <citation type="journal article" date="2016" name="Eur. J. Clin. Microbiol. Infect. Dis.">
        <title>Whole genome sequencing as a tool for phylogenetic analysis of clinical strains of Mitis group streptococci.</title>
        <authorList>
            <person name="Rasmussen L.H."/>
            <person name="Dargis R."/>
            <person name="Hojholt K."/>
            <person name="Christensen J.J."/>
            <person name="Skovgaard O."/>
            <person name="Justesen U.S."/>
            <person name="Rosenvinge F.S."/>
            <person name="Moser C."/>
            <person name="Lukjancenko O."/>
            <person name="Rasmussen S."/>
            <person name="Nielsen X.C."/>
        </authorList>
    </citation>
    <scope>NUCLEOTIDE SEQUENCE [LARGE SCALE GENOMIC DNA]</scope>
    <source>
        <strain evidence="1 2">OD_317805_11</strain>
    </source>
</reference>
<organism evidence="1 2">
    <name type="scientific">Streptococcus mitis</name>
    <dbReference type="NCBI Taxonomy" id="28037"/>
    <lineage>
        <taxon>Bacteria</taxon>
        <taxon>Bacillati</taxon>
        <taxon>Bacillota</taxon>
        <taxon>Bacilli</taxon>
        <taxon>Lactobacillales</taxon>
        <taxon>Streptococcaceae</taxon>
        <taxon>Streptococcus</taxon>
        <taxon>Streptococcus mitis group</taxon>
    </lineage>
</organism>
<name>A0A1X1KJE6_STRMT</name>
<sequence>MKIKEQTRKCSKHSLEVVDKTDEVSPKHGFEVVDKTKLTCFEECKKILVN</sequence>